<dbReference type="PANTHER" id="PTHR10889:SF1">
    <property type="entry name" value="DEOXYRIBOSE-PHOSPHATE ALDOLASE"/>
    <property type="match status" value="1"/>
</dbReference>
<dbReference type="GO" id="GO:0005737">
    <property type="term" value="C:cytoplasm"/>
    <property type="evidence" value="ECO:0007669"/>
    <property type="project" value="InterPro"/>
</dbReference>
<dbReference type="EMBL" id="ML119743">
    <property type="protein sequence ID" value="RPA76525.1"/>
    <property type="molecule type" value="Genomic_DNA"/>
</dbReference>
<dbReference type="HAMAP" id="MF_00114">
    <property type="entry name" value="DeoC_type1"/>
    <property type="match status" value="1"/>
</dbReference>
<dbReference type="STRING" id="1160509.A0A3N4HRQ3"/>
<sequence>MSQTEEYTAEKLNTLVAEEVERINKLDIASLPPVHKAPESALDSSFGELIDHTILAASATWDQVKKVLDEALLYQFGAVCINPVWVDKAREYFEEIDNPPSATPKICTVLSFPLGQTPTSSKTTEGITALLEGATELDIVATHSYLLQSPPDYLSYYRDLASVRQAVREANPFAIMKVIMETSLLNKEQIIAASLLGRLAGMEYVKTSTGFVGGGAKKEDVRVMWEVVGHRGGKVKASGGVRTFEAVKEMVEAGAQRIGTSGMSGVVKAAKEGKKLEGGAGY</sequence>
<dbReference type="Pfam" id="PF01791">
    <property type="entry name" value="DeoC"/>
    <property type="match status" value="1"/>
</dbReference>
<dbReference type="InterPro" id="IPR011343">
    <property type="entry name" value="DeoC"/>
</dbReference>
<dbReference type="InterPro" id="IPR002915">
    <property type="entry name" value="DeoC/FbaB/LacD_aldolase"/>
</dbReference>
<keyword evidence="5" id="KW-0704">Schiff base</keyword>
<gene>
    <name evidence="8" type="ORF">BJ508DRAFT_417559</name>
</gene>
<dbReference type="GO" id="GO:0046386">
    <property type="term" value="P:deoxyribose phosphate catabolic process"/>
    <property type="evidence" value="ECO:0007669"/>
    <property type="project" value="UniProtKB-UniPathway"/>
</dbReference>
<protein>
    <recommendedName>
        <fullName evidence="2">deoxyribose-phosphate aldolase</fullName>
        <ecNumber evidence="2">4.1.2.4</ecNumber>
    </recommendedName>
    <alternativeName>
        <fullName evidence="6">2-deoxy-D-ribose 5-phosphate aldolase</fullName>
    </alternativeName>
</protein>
<evidence type="ECO:0000313" key="8">
    <source>
        <dbReference type="EMBL" id="RPA76525.1"/>
    </source>
</evidence>
<evidence type="ECO:0000256" key="2">
    <source>
        <dbReference type="ARBA" id="ARBA00012515"/>
    </source>
</evidence>
<evidence type="ECO:0000256" key="3">
    <source>
        <dbReference type="ARBA" id="ARBA00022490"/>
    </source>
</evidence>
<dbReference type="NCBIfam" id="TIGR00126">
    <property type="entry name" value="deoC"/>
    <property type="match status" value="1"/>
</dbReference>
<evidence type="ECO:0000313" key="9">
    <source>
        <dbReference type="Proteomes" id="UP000275078"/>
    </source>
</evidence>
<accession>A0A3N4HRQ3</accession>
<keyword evidence="9" id="KW-1185">Reference proteome</keyword>
<evidence type="ECO:0000256" key="4">
    <source>
        <dbReference type="ARBA" id="ARBA00023239"/>
    </source>
</evidence>
<dbReference type="CDD" id="cd00959">
    <property type="entry name" value="DeoC"/>
    <property type="match status" value="1"/>
</dbReference>
<evidence type="ECO:0000256" key="1">
    <source>
        <dbReference type="ARBA" id="ARBA00010936"/>
    </source>
</evidence>
<dbReference type="UniPathway" id="UPA00002">
    <property type="reaction ID" value="UER00468"/>
</dbReference>
<reference evidence="8 9" key="1">
    <citation type="journal article" date="2018" name="Nat. Ecol. Evol.">
        <title>Pezizomycetes genomes reveal the molecular basis of ectomycorrhizal truffle lifestyle.</title>
        <authorList>
            <person name="Murat C."/>
            <person name="Payen T."/>
            <person name="Noel B."/>
            <person name="Kuo A."/>
            <person name="Morin E."/>
            <person name="Chen J."/>
            <person name="Kohler A."/>
            <person name="Krizsan K."/>
            <person name="Balestrini R."/>
            <person name="Da Silva C."/>
            <person name="Montanini B."/>
            <person name="Hainaut M."/>
            <person name="Levati E."/>
            <person name="Barry K.W."/>
            <person name="Belfiori B."/>
            <person name="Cichocki N."/>
            <person name="Clum A."/>
            <person name="Dockter R.B."/>
            <person name="Fauchery L."/>
            <person name="Guy J."/>
            <person name="Iotti M."/>
            <person name="Le Tacon F."/>
            <person name="Lindquist E.A."/>
            <person name="Lipzen A."/>
            <person name="Malagnac F."/>
            <person name="Mello A."/>
            <person name="Molinier V."/>
            <person name="Miyauchi S."/>
            <person name="Poulain J."/>
            <person name="Riccioni C."/>
            <person name="Rubini A."/>
            <person name="Sitrit Y."/>
            <person name="Splivallo R."/>
            <person name="Traeger S."/>
            <person name="Wang M."/>
            <person name="Zifcakova L."/>
            <person name="Wipf D."/>
            <person name="Zambonelli A."/>
            <person name="Paolocci F."/>
            <person name="Nowrousian M."/>
            <person name="Ottonello S."/>
            <person name="Baldrian P."/>
            <person name="Spatafora J.W."/>
            <person name="Henrissat B."/>
            <person name="Nagy L.G."/>
            <person name="Aury J.M."/>
            <person name="Wincker P."/>
            <person name="Grigoriev I.V."/>
            <person name="Bonfante P."/>
            <person name="Martin F.M."/>
        </authorList>
    </citation>
    <scope>NUCLEOTIDE SEQUENCE [LARGE SCALE GENOMIC DNA]</scope>
    <source>
        <strain evidence="8 9">RN42</strain>
    </source>
</reference>
<proteinExistence type="inferred from homology"/>
<dbReference type="PANTHER" id="PTHR10889">
    <property type="entry name" value="DEOXYRIBOSE-PHOSPHATE ALDOLASE"/>
    <property type="match status" value="1"/>
</dbReference>
<dbReference type="Gene3D" id="3.20.20.70">
    <property type="entry name" value="Aldolase class I"/>
    <property type="match status" value="1"/>
</dbReference>
<organism evidence="8 9">
    <name type="scientific">Ascobolus immersus RN42</name>
    <dbReference type="NCBI Taxonomy" id="1160509"/>
    <lineage>
        <taxon>Eukaryota</taxon>
        <taxon>Fungi</taxon>
        <taxon>Dikarya</taxon>
        <taxon>Ascomycota</taxon>
        <taxon>Pezizomycotina</taxon>
        <taxon>Pezizomycetes</taxon>
        <taxon>Pezizales</taxon>
        <taxon>Ascobolaceae</taxon>
        <taxon>Ascobolus</taxon>
    </lineage>
</organism>
<dbReference type="OrthoDB" id="70823at2759"/>
<comment type="similarity">
    <text evidence="1">Belongs to the DeoC/FbaB aldolase family. DeoC type 1 subfamily.</text>
</comment>
<dbReference type="InterPro" id="IPR028581">
    <property type="entry name" value="DeoC_typeI"/>
</dbReference>
<comment type="catalytic activity">
    <reaction evidence="7">
        <text>2-deoxy-D-ribose 5-phosphate = D-glyceraldehyde 3-phosphate + acetaldehyde</text>
        <dbReference type="Rhea" id="RHEA:12821"/>
        <dbReference type="ChEBI" id="CHEBI:15343"/>
        <dbReference type="ChEBI" id="CHEBI:59776"/>
        <dbReference type="ChEBI" id="CHEBI:62877"/>
        <dbReference type="EC" id="4.1.2.4"/>
    </reaction>
</comment>
<dbReference type="AlphaFoldDB" id="A0A3N4HRQ3"/>
<evidence type="ECO:0000256" key="5">
    <source>
        <dbReference type="ARBA" id="ARBA00023270"/>
    </source>
</evidence>
<evidence type="ECO:0000256" key="6">
    <source>
        <dbReference type="ARBA" id="ARBA00032755"/>
    </source>
</evidence>
<dbReference type="EC" id="4.1.2.4" evidence="2"/>
<dbReference type="GO" id="GO:0016052">
    <property type="term" value="P:carbohydrate catabolic process"/>
    <property type="evidence" value="ECO:0007669"/>
    <property type="project" value="TreeGrafter"/>
</dbReference>
<keyword evidence="4" id="KW-0456">Lyase</keyword>
<dbReference type="InterPro" id="IPR013785">
    <property type="entry name" value="Aldolase_TIM"/>
</dbReference>
<dbReference type="SUPFAM" id="SSF51569">
    <property type="entry name" value="Aldolase"/>
    <property type="match status" value="1"/>
</dbReference>
<dbReference type="GO" id="GO:0009264">
    <property type="term" value="P:deoxyribonucleotide catabolic process"/>
    <property type="evidence" value="ECO:0007669"/>
    <property type="project" value="InterPro"/>
</dbReference>
<dbReference type="Proteomes" id="UP000275078">
    <property type="component" value="Unassembled WGS sequence"/>
</dbReference>
<dbReference type="SMART" id="SM01133">
    <property type="entry name" value="DeoC"/>
    <property type="match status" value="1"/>
</dbReference>
<dbReference type="GO" id="GO:0004139">
    <property type="term" value="F:deoxyribose-phosphate aldolase activity"/>
    <property type="evidence" value="ECO:0007669"/>
    <property type="project" value="UniProtKB-EC"/>
</dbReference>
<name>A0A3N4HRQ3_ASCIM</name>
<evidence type="ECO:0000256" key="7">
    <source>
        <dbReference type="ARBA" id="ARBA00048791"/>
    </source>
</evidence>
<keyword evidence="3" id="KW-0963">Cytoplasm</keyword>